<reference evidence="1" key="1">
    <citation type="submission" date="2021-02" db="EMBL/GenBank/DDBJ databases">
        <authorList>
            <consortium name="DOE Joint Genome Institute"/>
            <person name="Ahrendt S."/>
            <person name="Looney B.P."/>
            <person name="Miyauchi S."/>
            <person name="Morin E."/>
            <person name="Drula E."/>
            <person name="Courty P.E."/>
            <person name="Chicoki N."/>
            <person name="Fauchery L."/>
            <person name="Kohler A."/>
            <person name="Kuo A."/>
            <person name="Labutti K."/>
            <person name="Pangilinan J."/>
            <person name="Lipzen A."/>
            <person name="Riley R."/>
            <person name="Andreopoulos W."/>
            <person name="He G."/>
            <person name="Johnson J."/>
            <person name="Barry K.W."/>
            <person name="Grigoriev I.V."/>
            <person name="Nagy L."/>
            <person name="Hibbett D."/>
            <person name="Henrissat B."/>
            <person name="Matheny P.B."/>
            <person name="Labbe J."/>
            <person name="Martin F."/>
        </authorList>
    </citation>
    <scope>NUCLEOTIDE SEQUENCE</scope>
    <source>
        <strain evidence="1">FP105234-sp</strain>
    </source>
</reference>
<accession>A0ACB8RZA9</accession>
<evidence type="ECO:0000313" key="2">
    <source>
        <dbReference type="Proteomes" id="UP000814033"/>
    </source>
</evidence>
<keyword evidence="2" id="KW-1185">Reference proteome</keyword>
<gene>
    <name evidence="1" type="ORF">FA95DRAFT_1677641</name>
</gene>
<comment type="caution">
    <text evidence="1">The sequence shown here is derived from an EMBL/GenBank/DDBJ whole genome shotgun (WGS) entry which is preliminary data.</text>
</comment>
<organism evidence="1 2">
    <name type="scientific">Auriscalpium vulgare</name>
    <dbReference type="NCBI Taxonomy" id="40419"/>
    <lineage>
        <taxon>Eukaryota</taxon>
        <taxon>Fungi</taxon>
        <taxon>Dikarya</taxon>
        <taxon>Basidiomycota</taxon>
        <taxon>Agaricomycotina</taxon>
        <taxon>Agaricomycetes</taxon>
        <taxon>Russulales</taxon>
        <taxon>Auriscalpiaceae</taxon>
        <taxon>Auriscalpium</taxon>
    </lineage>
</organism>
<sequence length="979" mass="105253">MVDESAVSSTSAAANGTPPNAATPVRPRVSTGPPYMRLFGMVTPIRWGQDDSPSTDSSSDDDAQPAAQHAACSERFGTLDATMQTRLAELEARITGRLDAEQEARRTQEAGAEKAAAESAELWKNRYIRLEGRIDRVNEWRHRRDLDAATQGTRLDALEVHHTAVEDRVNEWRHRRDLDAATQGTRLDALEAHRTAVEERSGKGEDVARRVDDLENQLRQALDAFAAEKGANAQALQDLRQSTAVVETERNTLRATLANAVGEAAREREVLVAEGAKQVDGIRSSLGSRLDGLETAVEERSRKGDDVARRVADLENQLRQALDAFAAEKGANAQALQDLHQSTAVVETERNTLRATLAKAVDEAAREREVLVAEGAKKVEDLRSSLGSRLDGLERRLEQVTHDIAKQRDEASQERNLAAIQNGRETDQLKADVESRFDELERRLESVVADLAKQRDDVRSQLESTGEQLQVLATQAAETRVADEMEASIQDVRGQLQTAIDKIEGVSLTSTAELETCRRELQDLQRHTDDSASRARQVDEDVSRLRDALATCRTDVEAAARRETARATEFAHSRTHLEGSLRQSAEAISAHVAGALQDFEQEIQYMNIKINQLRAEIGSPQRVASPFSTVDGDVGEKGAEDAGDAAPEVKPEGDEEAAATGSRADIDAGASDRSPAVVPQDVELPSSSNGATEEMRGTVLEAVPDAELPSAYADAAPGEETAAEDRDSSAIRGAPDAAPSDDNGDSECDHKHSEGLPLCLNHTNADIVDEAKAEAPLQTEEEDVVEAPAEAPAAAIDEDSPEADITLVDGDAAQVAVDSGAAALGKGNENRASLKNDDIDAEVREVQQKQESETPLKEDEAVECDVGAEIVIGAETASESVNSGESIREVAVDLGGDKINENQAPSSSVDVESATEPEPETIQDDPERGQPEDGESAEEEFVHVALGSPVRDGLREVEEGGVPEVDGSAHDVDSVAPVT</sequence>
<dbReference type="Proteomes" id="UP000814033">
    <property type="component" value="Unassembled WGS sequence"/>
</dbReference>
<reference evidence="1" key="2">
    <citation type="journal article" date="2022" name="New Phytol.">
        <title>Evolutionary transition to the ectomycorrhizal habit in the genomes of a hyperdiverse lineage of mushroom-forming fungi.</title>
        <authorList>
            <person name="Looney B."/>
            <person name="Miyauchi S."/>
            <person name="Morin E."/>
            <person name="Drula E."/>
            <person name="Courty P.E."/>
            <person name="Kohler A."/>
            <person name="Kuo A."/>
            <person name="LaButti K."/>
            <person name="Pangilinan J."/>
            <person name="Lipzen A."/>
            <person name="Riley R."/>
            <person name="Andreopoulos W."/>
            <person name="He G."/>
            <person name="Johnson J."/>
            <person name="Nolan M."/>
            <person name="Tritt A."/>
            <person name="Barry K.W."/>
            <person name="Grigoriev I.V."/>
            <person name="Nagy L.G."/>
            <person name="Hibbett D."/>
            <person name="Henrissat B."/>
            <person name="Matheny P.B."/>
            <person name="Labbe J."/>
            <person name="Martin F.M."/>
        </authorList>
    </citation>
    <scope>NUCLEOTIDE SEQUENCE</scope>
    <source>
        <strain evidence="1">FP105234-sp</strain>
    </source>
</reference>
<proteinExistence type="predicted"/>
<evidence type="ECO:0000313" key="1">
    <source>
        <dbReference type="EMBL" id="KAI0049379.1"/>
    </source>
</evidence>
<protein>
    <submittedName>
        <fullName evidence="1">Uncharacterized protein</fullName>
    </submittedName>
</protein>
<dbReference type="EMBL" id="MU275874">
    <property type="protein sequence ID" value="KAI0049379.1"/>
    <property type="molecule type" value="Genomic_DNA"/>
</dbReference>
<name>A0ACB8RZA9_9AGAM</name>